<dbReference type="SUPFAM" id="SSF53032">
    <property type="entry name" value="tRNA-intron endonuclease catalytic domain-like"/>
    <property type="match status" value="1"/>
</dbReference>
<dbReference type="GO" id="GO:0000214">
    <property type="term" value="C:tRNA-intron endonuclease complex"/>
    <property type="evidence" value="ECO:0007669"/>
    <property type="project" value="InterPro"/>
</dbReference>
<dbReference type="PANTHER" id="PTHR28518:SF1">
    <property type="entry name" value="TRNA-SPLICING ENDONUCLEASE SUBUNIT SEN15"/>
    <property type="match status" value="1"/>
</dbReference>
<dbReference type="Gene3D" id="3.40.1350.10">
    <property type="match status" value="1"/>
</dbReference>
<evidence type="ECO:0000313" key="4">
    <source>
        <dbReference type="EMBL" id="KAH0960520.1"/>
    </source>
</evidence>
<dbReference type="Proteomes" id="UP000824596">
    <property type="component" value="Unassembled WGS sequence"/>
</dbReference>
<dbReference type="RefSeq" id="XP_044718033.1">
    <property type="nucleotide sequence ID" value="XM_044867146.1"/>
</dbReference>
<comment type="similarity">
    <text evidence="1">Belongs to the SEN15 family.</text>
</comment>
<dbReference type="GO" id="GO:0000213">
    <property type="term" value="F:tRNA-intron lyase activity"/>
    <property type="evidence" value="ECO:0007669"/>
    <property type="project" value="TreeGrafter"/>
</dbReference>
<evidence type="ECO:0000313" key="5">
    <source>
        <dbReference type="Proteomes" id="UP000824596"/>
    </source>
</evidence>
<dbReference type="AlphaFoldDB" id="A0A9P8MSL0"/>
<dbReference type="EMBL" id="JAIZPD010000010">
    <property type="protein sequence ID" value="KAH0960520.1"/>
    <property type="molecule type" value="Genomic_DNA"/>
</dbReference>
<accession>A0A9P8MSL0</accession>
<dbReference type="GO" id="GO:0000379">
    <property type="term" value="P:tRNA-type intron splice site recognition and cleavage"/>
    <property type="evidence" value="ECO:0007669"/>
    <property type="project" value="InterPro"/>
</dbReference>
<dbReference type="OrthoDB" id="10002170at2759"/>
<organism evidence="4 5">
    <name type="scientific">Hirsutella rhossiliensis</name>
    <dbReference type="NCBI Taxonomy" id="111463"/>
    <lineage>
        <taxon>Eukaryota</taxon>
        <taxon>Fungi</taxon>
        <taxon>Dikarya</taxon>
        <taxon>Ascomycota</taxon>
        <taxon>Pezizomycotina</taxon>
        <taxon>Sordariomycetes</taxon>
        <taxon>Hypocreomycetidae</taxon>
        <taxon>Hypocreales</taxon>
        <taxon>Ophiocordycipitaceae</taxon>
        <taxon>Hirsutella</taxon>
    </lineage>
</organism>
<name>A0A9P8MSL0_9HYPO</name>
<reference evidence="4" key="1">
    <citation type="submission" date="2021-09" db="EMBL/GenBank/DDBJ databases">
        <title>A high-quality genome of the endoparasitic fungus Hirsutella rhossiliensis with a comparison of Hirsutella genomes reveals transposable elements contributing to genome size variation.</title>
        <authorList>
            <person name="Lin R."/>
            <person name="Jiao Y."/>
            <person name="Sun X."/>
            <person name="Ling J."/>
            <person name="Xie B."/>
            <person name="Cheng X."/>
        </authorList>
    </citation>
    <scope>NUCLEOTIDE SEQUENCE</scope>
    <source>
        <strain evidence="4">HR02</strain>
    </source>
</reference>
<dbReference type="GeneID" id="68357804"/>
<dbReference type="InterPro" id="IPR042777">
    <property type="entry name" value="Sen15_fungi"/>
</dbReference>
<dbReference type="Pfam" id="PF09631">
    <property type="entry name" value="Sen15"/>
    <property type="match status" value="1"/>
</dbReference>
<protein>
    <submittedName>
        <fullName evidence="4">Sen15 protein</fullName>
    </submittedName>
</protein>
<evidence type="ECO:0000259" key="3">
    <source>
        <dbReference type="Pfam" id="PF09631"/>
    </source>
</evidence>
<dbReference type="PANTHER" id="PTHR28518">
    <property type="entry name" value="TRNA-SPLICING ENDONUCLEASE SUBUNIT SEN15"/>
    <property type="match status" value="1"/>
</dbReference>
<keyword evidence="5" id="KW-1185">Reference proteome</keyword>
<dbReference type="InterPro" id="IPR036167">
    <property type="entry name" value="tRNA_intron_Endo_cat-like_sf"/>
</dbReference>
<dbReference type="InterPro" id="IPR018593">
    <property type="entry name" value="tRNA-endonuc_su_Sen15"/>
</dbReference>
<keyword evidence="2" id="KW-0819">tRNA processing</keyword>
<evidence type="ECO:0000256" key="2">
    <source>
        <dbReference type="ARBA" id="ARBA00022694"/>
    </source>
</evidence>
<feature type="domain" description="tRNA-splicing endonuclease subunit Sen15" evidence="3">
    <location>
        <begin position="21"/>
        <end position="143"/>
    </location>
</feature>
<gene>
    <name evidence="4" type="ORF">HRG_08675</name>
</gene>
<evidence type="ECO:0000256" key="1">
    <source>
        <dbReference type="ARBA" id="ARBA00006091"/>
    </source>
</evidence>
<comment type="caution">
    <text evidence="4">The sequence shown here is derived from an EMBL/GenBank/DDBJ whole genome shotgun (WGS) entry which is preliminary data.</text>
</comment>
<sequence>MEDSTPLSNTLRAINNVARTILSNLEHQHDWTALELRDGPDQPRPLIRGLPPKRLYLHPDDQVAALAHERSTGKKLYQSPELEWVLPVHLAEQWSLANFAAVFDSIDDEPGVRAKRILVAALHNDSTVVYYLMHQGMVKPRQN</sequence>
<dbReference type="GO" id="GO:0003676">
    <property type="term" value="F:nucleic acid binding"/>
    <property type="evidence" value="ECO:0007669"/>
    <property type="project" value="InterPro"/>
</dbReference>
<dbReference type="InterPro" id="IPR011856">
    <property type="entry name" value="tRNA_endonuc-like_dom_sf"/>
</dbReference>
<proteinExistence type="inferred from homology"/>